<dbReference type="SUPFAM" id="SSF88659">
    <property type="entry name" value="Sigma3 and sigma4 domains of RNA polymerase sigma factors"/>
    <property type="match status" value="1"/>
</dbReference>
<dbReference type="Proteomes" id="UP000051061">
    <property type="component" value="Unassembled WGS sequence"/>
</dbReference>
<organism evidence="2 3">
    <name type="scientific">Alkalicoccobacillus plakortidis</name>
    <dbReference type="NCBI Taxonomy" id="444060"/>
    <lineage>
        <taxon>Bacteria</taxon>
        <taxon>Bacillati</taxon>
        <taxon>Bacillota</taxon>
        <taxon>Bacilli</taxon>
        <taxon>Bacillales</taxon>
        <taxon>Bacillaceae</taxon>
        <taxon>Alkalicoccobacillus</taxon>
    </lineage>
</organism>
<dbReference type="Pfam" id="PF08281">
    <property type="entry name" value="Sigma70_r4_2"/>
    <property type="match status" value="1"/>
</dbReference>
<dbReference type="InterPro" id="IPR014284">
    <property type="entry name" value="RNA_pol_sigma-70_dom"/>
</dbReference>
<dbReference type="InterPro" id="IPR013324">
    <property type="entry name" value="RNA_pol_sigma_r3/r4-like"/>
</dbReference>
<reference evidence="2 3" key="1">
    <citation type="submission" date="2015-09" db="EMBL/GenBank/DDBJ databases">
        <title>Genome sequencing project for genomic taxonomy and phylogenomics of Bacillus-like bacteria.</title>
        <authorList>
            <person name="Liu B."/>
            <person name="Wang J."/>
            <person name="Zhu Y."/>
            <person name="Liu G."/>
            <person name="Chen Q."/>
            <person name="Chen Z."/>
            <person name="Lan J."/>
            <person name="Che J."/>
            <person name="Ge C."/>
            <person name="Shi H."/>
            <person name="Pan Z."/>
            <person name="Liu X."/>
        </authorList>
    </citation>
    <scope>NUCLEOTIDE SEQUENCE [LARGE SCALE GENOMIC DNA]</scope>
    <source>
        <strain evidence="2 3">DSM 19153</strain>
    </source>
</reference>
<dbReference type="EMBL" id="LJJD01000036">
    <property type="protein sequence ID" value="KQL55949.1"/>
    <property type="molecule type" value="Genomic_DNA"/>
</dbReference>
<keyword evidence="3" id="KW-1185">Reference proteome</keyword>
<dbReference type="InterPro" id="IPR013249">
    <property type="entry name" value="RNA_pol_sigma70_r4_t2"/>
</dbReference>
<dbReference type="GO" id="GO:0003677">
    <property type="term" value="F:DNA binding"/>
    <property type="evidence" value="ECO:0007669"/>
    <property type="project" value="InterPro"/>
</dbReference>
<sequence>MTNALIKSFLEKKSARRLYEVAEKNPTPENIRALEEAFKQYALRVKQISYIKRLIKGYSIDFDKRIRSKVVRQSIDDEEVNYHNLLPSRVEVETEVEPNELFTDERIHRTFQSLKDIQKQLLIYKFVKNLKNKEIARLLGYSEQRVSYNIKSAIEKLKKGA</sequence>
<dbReference type="AlphaFoldDB" id="A0A9D5I118"/>
<proteinExistence type="predicted"/>
<accession>A0A9D5I118</accession>
<evidence type="ECO:0000313" key="2">
    <source>
        <dbReference type="EMBL" id="KQL55949.1"/>
    </source>
</evidence>
<evidence type="ECO:0000259" key="1">
    <source>
        <dbReference type="Pfam" id="PF08281"/>
    </source>
</evidence>
<comment type="caution">
    <text evidence="2">The sequence shown here is derived from an EMBL/GenBank/DDBJ whole genome shotgun (WGS) entry which is preliminary data.</text>
</comment>
<dbReference type="NCBIfam" id="TIGR02937">
    <property type="entry name" value="sigma70-ECF"/>
    <property type="match status" value="1"/>
</dbReference>
<dbReference type="GO" id="GO:0006352">
    <property type="term" value="P:DNA-templated transcription initiation"/>
    <property type="evidence" value="ECO:0007669"/>
    <property type="project" value="InterPro"/>
</dbReference>
<dbReference type="Gene3D" id="1.20.140.160">
    <property type="match status" value="1"/>
</dbReference>
<dbReference type="GO" id="GO:0016987">
    <property type="term" value="F:sigma factor activity"/>
    <property type="evidence" value="ECO:0007669"/>
    <property type="project" value="InterPro"/>
</dbReference>
<feature type="domain" description="RNA polymerase sigma factor 70 region 4 type 2" evidence="1">
    <location>
        <begin position="105"/>
        <end position="157"/>
    </location>
</feature>
<name>A0A9D5I118_9BACI</name>
<protein>
    <recommendedName>
        <fullName evidence="1">RNA polymerase sigma factor 70 region 4 type 2 domain-containing protein</fullName>
    </recommendedName>
</protein>
<gene>
    <name evidence="2" type="ORF">AN965_16910</name>
</gene>
<evidence type="ECO:0000313" key="3">
    <source>
        <dbReference type="Proteomes" id="UP000051061"/>
    </source>
</evidence>